<dbReference type="Gene3D" id="2.60.120.10">
    <property type="entry name" value="Jelly Rolls"/>
    <property type="match status" value="1"/>
</dbReference>
<dbReference type="AlphaFoldDB" id="A0A974WL98"/>
<dbReference type="CDD" id="cd00038">
    <property type="entry name" value="CAP_ED"/>
    <property type="match status" value="1"/>
</dbReference>
<keyword evidence="3" id="KW-1185">Reference proteome</keyword>
<proteinExistence type="predicted"/>
<dbReference type="InterPro" id="IPR018490">
    <property type="entry name" value="cNMP-bd_dom_sf"/>
</dbReference>
<organism evidence="2 3">
    <name type="scientific">Fulvivirga lutea</name>
    <dbReference type="NCBI Taxonomy" id="2810512"/>
    <lineage>
        <taxon>Bacteria</taxon>
        <taxon>Pseudomonadati</taxon>
        <taxon>Bacteroidota</taxon>
        <taxon>Cytophagia</taxon>
        <taxon>Cytophagales</taxon>
        <taxon>Fulvivirgaceae</taxon>
        <taxon>Fulvivirga</taxon>
    </lineage>
</organism>
<dbReference type="Pfam" id="PF00027">
    <property type="entry name" value="cNMP_binding"/>
    <property type="match status" value="1"/>
</dbReference>
<dbReference type="SMART" id="SM00100">
    <property type="entry name" value="cNMP"/>
    <property type="match status" value="1"/>
</dbReference>
<accession>A0A974WL98</accession>
<dbReference type="SUPFAM" id="SSF51206">
    <property type="entry name" value="cAMP-binding domain-like"/>
    <property type="match status" value="1"/>
</dbReference>
<dbReference type="InterPro" id="IPR014710">
    <property type="entry name" value="RmlC-like_jellyroll"/>
</dbReference>
<dbReference type="InterPro" id="IPR000595">
    <property type="entry name" value="cNMP-bd_dom"/>
</dbReference>
<feature type="domain" description="Cyclic nucleotide-binding" evidence="1">
    <location>
        <begin position="15"/>
        <end position="116"/>
    </location>
</feature>
<name>A0A974WL98_9BACT</name>
<dbReference type="RefSeq" id="WP_205722800.1">
    <property type="nucleotide sequence ID" value="NZ_CP070608.1"/>
</dbReference>
<dbReference type="Proteomes" id="UP000662783">
    <property type="component" value="Chromosome"/>
</dbReference>
<reference evidence="2" key="1">
    <citation type="submission" date="2021-02" db="EMBL/GenBank/DDBJ databases">
        <title>Fulvivirga sp. S481 isolated from sea water.</title>
        <authorList>
            <person name="Bae S.S."/>
            <person name="Baek K."/>
        </authorList>
    </citation>
    <scope>NUCLEOTIDE SEQUENCE</scope>
    <source>
        <strain evidence="2">S481</strain>
    </source>
</reference>
<protein>
    <submittedName>
        <fullName evidence="2">Crp/Fnr family transcriptional regulator</fullName>
    </submittedName>
</protein>
<dbReference type="PROSITE" id="PS50042">
    <property type="entry name" value="CNMP_BINDING_3"/>
    <property type="match status" value="1"/>
</dbReference>
<evidence type="ECO:0000313" key="3">
    <source>
        <dbReference type="Proteomes" id="UP000662783"/>
    </source>
</evidence>
<evidence type="ECO:0000313" key="2">
    <source>
        <dbReference type="EMBL" id="QSE98285.1"/>
    </source>
</evidence>
<dbReference type="KEGG" id="fuv:JR347_04180"/>
<sequence length="193" mass="22817">MEDTIYTALKKRIETFTQLSEAEWHDFSSKWRVKKFAKDEFVLKAGQVEGYFYFVFEGCHRLFGDRDGEEINVGFSYNNEFSGVYDSFLAQQPSEAYLQSISESVTLRISYDDLMQQFDKYKSIERWGRKFNAEMLILMAKRQVESRSYSAEEKYTRLMNQSPHIFQIVPLKHLASYLGMTPETLSRLRKKVK</sequence>
<dbReference type="EMBL" id="CP070608">
    <property type="protein sequence ID" value="QSE98285.1"/>
    <property type="molecule type" value="Genomic_DNA"/>
</dbReference>
<evidence type="ECO:0000259" key="1">
    <source>
        <dbReference type="PROSITE" id="PS50042"/>
    </source>
</evidence>
<gene>
    <name evidence="2" type="ORF">JR347_04180</name>
</gene>